<protein>
    <submittedName>
        <fullName evidence="1">Uncharacterized protein</fullName>
    </submittedName>
</protein>
<keyword evidence="2" id="KW-1185">Reference proteome</keyword>
<accession>A0A4Z1FSG1</accession>
<dbReference type="Proteomes" id="UP000297910">
    <property type="component" value="Unassembled WGS sequence"/>
</dbReference>
<sequence>MLKDSLNFFSWPYHNNSLAGAGSGGFSEQEVCVESDNVITGGIRGSSSGTESFNNIKYFSDTNQASNPTIDTLPGNG</sequence>
<evidence type="ECO:0000313" key="2">
    <source>
        <dbReference type="Proteomes" id="UP000297910"/>
    </source>
</evidence>
<gene>
    <name evidence="1" type="ORF">BPAE_0070g00090</name>
</gene>
<dbReference type="EMBL" id="PQXI01000070">
    <property type="protein sequence ID" value="TGO25889.1"/>
    <property type="molecule type" value="Genomic_DNA"/>
</dbReference>
<name>A0A4Z1FSG1_9HELO</name>
<organism evidence="1 2">
    <name type="scientific">Botrytis paeoniae</name>
    <dbReference type="NCBI Taxonomy" id="278948"/>
    <lineage>
        <taxon>Eukaryota</taxon>
        <taxon>Fungi</taxon>
        <taxon>Dikarya</taxon>
        <taxon>Ascomycota</taxon>
        <taxon>Pezizomycotina</taxon>
        <taxon>Leotiomycetes</taxon>
        <taxon>Helotiales</taxon>
        <taxon>Sclerotiniaceae</taxon>
        <taxon>Botrytis</taxon>
    </lineage>
</organism>
<comment type="caution">
    <text evidence="1">The sequence shown here is derived from an EMBL/GenBank/DDBJ whole genome shotgun (WGS) entry which is preliminary data.</text>
</comment>
<evidence type="ECO:0000313" key="1">
    <source>
        <dbReference type="EMBL" id="TGO25889.1"/>
    </source>
</evidence>
<dbReference type="AlphaFoldDB" id="A0A4Z1FSG1"/>
<reference evidence="1 2" key="1">
    <citation type="submission" date="2017-12" db="EMBL/GenBank/DDBJ databases">
        <title>Comparative genomics of Botrytis spp.</title>
        <authorList>
            <person name="Valero-Jimenez C.A."/>
            <person name="Tapia P."/>
            <person name="Veloso J."/>
            <person name="Silva-Moreno E."/>
            <person name="Staats M."/>
            <person name="Valdes J.H."/>
            <person name="Van Kan J.A.L."/>
        </authorList>
    </citation>
    <scope>NUCLEOTIDE SEQUENCE [LARGE SCALE GENOMIC DNA]</scope>
    <source>
        <strain evidence="1 2">Bp0003</strain>
    </source>
</reference>
<proteinExistence type="predicted"/>